<dbReference type="SMART" id="SM00563">
    <property type="entry name" value="PlsC"/>
    <property type="match status" value="1"/>
</dbReference>
<comment type="caution">
    <text evidence="4">The sequence shown here is derived from an EMBL/GenBank/DDBJ whole genome shotgun (WGS) entry which is preliminary data.</text>
</comment>
<sequence>MGLYELGQFVCRTYLSTMYKVEIEGKENIPDEGGVLLCCNHISNLDPPFLGAYIKRPTRYMAKQELFEKPILKQLLPKLGAFPVKRGGADKQTLRKGISYLNDNEILGLFPEGTRSKDGKLGKGLAGAGFFALKTDAVVIPCAIIGEYKRGKPLKLVYGEPIDLSKEKENKVNSADVTLIIMTAIQNLLDQHKQPQD</sequence>
<dbReference type="GO" id="GO:0006654">
    <property type="term" value="P:phosphatidic acid biosynthetic process"/>
    <property type="evidence" value="ECO:0007669"/>
    <property type="project" value="TreeGrafter"/>
</dbReference>
<dbReference type="EMBL" id="VLXZ01000004">
    <property type="protein sequence ID" value="TSB46896.1"/>
    <property type="molecule type" value="Genomic_DNA"/>
</dbReference>
<dbReference type="SUPFAM" id="SSF69593">
    <property type="entry name" value="Glycerol-3-phosphate (1)-acyltransferase"/>
    <property type="match status" value="1"/>
</dbReference>
<evidence type="ECO:0000259" key="3">
    <source>
        <dbReference type="SMART" id="SM00563"/>
    </source>
</evidence>
<keyword evidence="5" id="KW-1185">Reference proteome</keyword>
<reference evidence="4 5" key="1">
    <citation type="submission" date="2019-07" db="EMBL/GenBank/DDBJ databases">
        <authorList>
            <person name="Park Y.J."/>
            <person name="Jeong S.E."/>
            <person name="Jung H.S."/>
        </authorList>
    </citation>
    <scope>NUCLEOTIDE SEQUENCE [LARGE SCALE GENOMIC DNA]</scope>
    <source>
        <strain evidence="5">P16(2019)</strain>
    </source>
</reference>
<evidence type="ECO:0000256" key="2">
    <source>
        <dbReference type="ARBA" id="ARBA00023315"/>
    </source>
</evidence>
<feature type="domain" description="Phospholipid/glycerol acyltransferase" evidence="3">
    <location>
        <begin position="35"/>
        <end position="147"/>
    </location>
</feature>
<dbReference type="GO" id="GO:0003841">
    <property type="term" value="F:1-acylglycerol-3-phosphate O-acyltransferase activity"/>
    <property type="evidence" value="ECO:0007669"/>
    <property type="project" value="TreeGrafter"/>
</dbReference>
<dbReference type="Proteomes" id="UP000318521">
    <property type="component" value="Unassembled WGS sequence"/>
</dbReference>
<dbReference type="InterPro" id="IPR002123">
    <property type="entry name" value="Plipid/glycerol_acylTrfase"/>
</dbReference>
<dbReference type="PANTHER" id="PTHR10434:SF11">
    <property type="entry name" value="1-ACYL-SN-GLYCEROL-3-PHOSPHATE ACYLTRANSFERASE"/>
    <property type="match status" value="1"/>
</dbReference>
<proteinExistence type="predicted"/>
<keyword evidence="2 4" id="KW-0012">Acyltransferase</keyword>
<dbReference type="CDD" id="cd07989">
    <property type="entry name" value="LPLAT_AGPAT-like"/>
    <property type="match status" value="1"/>
</dbReference>
<evidence type="ECO:0000256" key="1">
    <source>
        <dbReference type="ARBA" id="ARBA00022679"/>
    </source>
</evidence>
<dbReference type="AlphaFoldDB" id="A0A553ZZS2"/>
<evidence type="ECO:0000313" key="5">
    <source>
        <dbReference type="Proteomes" id="UP000318521"/>
    </source>
</evidence>
<organism evidence="4 5">
    <name type="scientific">Alkalicoccobacillus porphyridii</name>
    <dbReference type="NCBI Taxonomy" id="2597270"/>
    <lineage>
        <taxon>Bacteria</taxon>
        <taxon>Bacillati</taxon>
        <taxon>Bacillota</taxon>
        <taxon>Bacilli</taxon>
        <taxon>Bacillales</taxon>
        <taxon>Bacillaceae</taxon>
        <taxon>Alkalicoccobacillus</taxon>
    </lineage>
</organism>
<dbReference type="Pfam" id="PF01553">
    <property type="entry name" value="Acyltransferase"/>
    <property type="match status" value="1"/>
</dbReference>
<evidence type="ECO:0000313" key="4">
    <source>
        <dbReference type="EMBL" id="TSB46896.1"/>
    </source>
</evidence>
<dbReference type="PANTHER" id="PTHR10434">
    <property type="entry name" value="1-ACYL-SN-GLYCEROL-3-PHOSPHATE ACYLTRANSFERASE"/>
    <property type="match status" value="1"/>
</dbReference>
<dbReference type="OrthoDB" id="9803035at2"/>
<gene>
    <name evidence="4" type="ORF">FN960_07695</name>
</gene>
<name>A0A553ZZS2_9BACI</name>
<protein>
    <submittedName>
        <fullName evidence="4">1-acyl-sn-glycerol-3-phosphate acyltransferase</fullName>
    </submittedName>
</protein>
<dbReference type="RefSeq" id="WP_143848126.1">
    <property type="nucleotide sequence ID" value="NZ_VLXZ01000004.1"/>
</dbReference>
<keyword evidence="1 4" id="KW-0808">Transferase</keyword>
<accession>A0A553ZZS2</accession>